<evidence type="ECO:0000313" key="2">
    <source>
        <dbReference type="EMBL" id="KAK4313054.1"/>
    </source>
</evidence>
<evidence type="ECO:0000313" key="3">
    <source>
        <dbReference type="Proteomes" id="UP001292094"/>
    </source>
</evidence>
<dbReference type="AlphaFoldDB" id="A0AAE1UBX4"/>
<comment type="caution">
    <text evidence="2">The sequence shown here is derived from an EMBL/GenBank/DDBJ whole genome shotgun (WGS) entry which is preliminary data.</text>
</comment>
<feature type="region of interest" description="Disordered" evidence="1">
    <location>
        <begin position="1"/>
        <end position="28"/>
    </location>
</feature>
<proteinExistence type="predicted"/>
<dbReference type="Proteomes" id="UP001292094">
    <property type="component" value="Unassembled WGS sequence"/>
</dbReference>
<dbReference type="EMBL" id="JAWZYT010001354">
    <property type="protein sequence ID" value="KAK4313054.1"/>
    <property type="molecule type" value="Genomic_DNA"/>
</dbReference>
<accession>A0AAE1UBX4</accession>
<reference evidence="2" key="1">
    <citation type="submission" date="2023-11" db="EMBL/GenBank/DDBJ databases">
        <title>Genome assemblies of two species of porcelain crab, Petrolisthes cinctipes and Petrolisthes manimaculis (Anomura: Porcellanidae).</title>
        <authorList>
            <person name="Angst P."/>
        </authorList>
    </citation>
    <scope>NUCLEOTIDE SEQUENCE</scope>
    <source>
        <strain evidence="2">PB745_02</strain>
        <tissue evidence="2">Gill</tissue>
    </source>
</reference>
<evidence type="ECO:0000256" key="1">
    <source>
        <dbReference type="SAM" id="MobiDB-lite"/>
    </source>
</evidence>
<protein>
    <submittedName>
        <fullName evidence="2">Uncharacterized protein</fullName>
    </submittedName>
</protein>
<sequence length="160" mass="17582">MDHTSPSTAIPDTINAATTTLPTPVDVTSPPIPPPATRHTPTITPQHWQNPDFCTYHQRFGHAAHNCHSVARQRPPRYRLLNDTQLKATQQYTSTLQHRHPQAPPHVIRNTSANLATVPLTPALQQAIKPAQTPHPTACTLLWVVDLESGDDILVDSGPE</sequence>
<name>A0AAE1UBX4_9EUCA</name>
<gene>
    <name evidence="2" type="ORF">Pmani_015575</name>
</gene>
<keyword evidence="3" id="KW-1185">Reference proteome</keyword>
<feature type="compositionally biased region" description="Polar residues" evidence="1">
    <location>
        <begin position="1"/>
        <end position="21"/>
    </location>
</feature>
<organism evidence="2 3">
    <name type="scientific">Petrolisthes manimaculis</name>
    <dbReference type="NCBI Taxonomy" id="1843537"/>
    <lineage>
        <taxon>Eukaryota</taxon>
        <taxon>Metazoa</taxon>
        <taxon>Ecdysozoa</taxon>
        <taxon>Arthropoda</taxon>
        <taxon>Crustacea</taxon>
        <taxon>Multicrustacea</taxon>
        <taxon>Malacostraca</taxon>
        <taxon>Eumalacostraca</taxon>
        <taxon>Eucarida</taxon>
        <taxon>Decapoda</taxon>
        <taxon>Pleocyemata</taxon>
        <taxon>Anomura</taxon>
        <taxon>Galatheoidea</taxon>
        <taxon>Porcellanidae</taxon>
        <taxon>Petrolisthes</taxon>
    </lineage>
</organism>